<organism evidence="1 2">
    <name type="scientific">Verticillium longisporum</name>
    <name type="common">Verticillium dahliae var. longisporum</name>
    <dbReference type="NCBI Taxonomy" id="100787"/>
    <lineage>
        <taxon>Eukaryota</taxon>
        <taxon>Fungi</taxon>
        <taxon>Dikarya</taxon>
        <taxon>Ascomycota</taxon>
        <taxon>Pezizomycotina</taxon>
        <taxon>Sordariomycetes</taxon>
        <taxon>Hypocreomycetidae</taxon>
        <taxon>Glomerellales</taxon>
        <taxon>Plectosphaerellaceae</taxon>
        <taxon>Verticillium</taxon>
    </lineage>
</organism>
<comment type="caution">
    <text evidence="1">The sequence shown here is derived from an EMBL/GenBank/DDBJ whole genome shotgun (WGS) entry which is preliminary data.</text>
</comment>
<proteinExistence type="predicted"/>
<dbReference type="Proteomes" id="UP000689129">
    <property type="component" value="Unassembled WGS sequence"/>
</dbReference>
<reference evidence="1" key="1">
    <citation type="journal article" date="2021" name="Mol. Plant Pathol.">
        <title>A 20-kb lineage-specific genomic region tames virulence in pathogenic amphidiploid Verticillium longisporum.</title>
        <authorList>
            <person name="Harting R."/>
            <person name="Starke J."/>
            <person name="Kusch H."/>
            <person name="Poggeler S."/>
            <person name="Maurus I."/>
            <person name="Schluter R."/>
            <person name="Landesfeind M."/>
            <person name="Bulla I."/>
            <person name="Nowrousian M."/>
            <person name="de Jonge R."/>
            <person name="Stahlhut G."/>
            <person name="Hoff K.J."/>
            <person name="Asshauer K.P."/>
            <person name="Thurmer A."/>
            <person name="Stanke M."/>
            <person name="Daniel R."/>
            <person name="Morgenstern B."/>
            <person name="Thomma B.P.H.J."/>
            <person name="Kronstad J.W."/>
            <person name="Braus-Stromeyer S.A."/>
            <person name="Braus G.H."/>
        </authorList>
    </citation>
    <scope>NUCLEOTIDE SEQUENCE</scope>
    <source>
        <strain evidence="1">Vl32</strain>
    </source>
</reference>
<evidence type="ECO:0000313" key="2">
    <source>
        <dbReference type="Proteomes" id="UP000689129"/>
    </source>
</evidence>
<dbReference type="EMBL" id="JAEMWZ010000197">
    <property type="protein sequence ID" value="KAG7131865.1"/>
    <property type="molecule type" value="Genomic_DNA"/>
</dbReference>
<gene>
    <name evidence="1" type="ORF">HYQ45_009707</name>
</gene>
<name>A0A8I2ZJG7_VERLO</name>
<protein>
    <submittedName>
        <fullName evidence="1">Uncharacterized protein</fullName>
    </submittedName>
</protein>
<accession>A0A8I2ZJG7</accession>
<dbReference type="AlphaFoldDB" id="A0A8I2ZJG7"/>
<sequence length="181" mass="20033">MRILQRCQRGIGGKQVRLAKALALAEQLCPGWLERWWTVTGDRRLSTCPLDSILECAAPRAPSTLLDPGRDAAPTNDLGRSPRANANASLIAHESVVAPCNSQPQPGGRLNQIIDTCFQQSDDFLRRVTHFLDIQSLCPQHKTLHSLTLCQVHSLLQHSDKPQLLRANTTLVKTLTVYTIP</sequence>
<evidence type="ECO:0000313" key="1">
    <source>
        <dbReference type="EMBL" id="KAG7131865.1"/>
    </source>
</evidence>